<proteinExistence type="predicted"/>
<dbReference type="Proteomes" id="UP000264002">
    <property type="component" value="Unassembled WGS sequence"/>
</dbReference>
<sequence length="64" mass="7436">MRDIIAYSTVETLLEILLLILINIVPKKTISMNVDFLEVLPRKSCFQWPNSAVSVKKRDNPSWF</sequence>
<keyword evidence="1" id="KW-1133">Transmembrane helix</keyword>
<keyword evidence="1" id="KW-0472">Membrane</keyword>
<dbReference type="AlphaFoldDB" id="A0A372MCV2"/>
<accession>A0A372MCV2</accession>
<comment type="caution">
    <text evidence="2">The sequence shown here is derived from an EMBL/GenBank/DDBJ whole genome shotgun (WGS) entry which is preliminary data.</text>
</comment>
<keyword evidence="1" id="KW-0812">Transmembrane</keyword>
<evidence type="ECO:0000313" key="2">
    <source>
        <dbReference type="EMBL" id="RFU93631.1"/>
    </source>
</evidence>
<reference evidence="2 3" key="2">
    <citation type="submission" date="2018-09" db="EMBL/GenBank/DDBJ databases">
        <title>Genome of Sphaerochaeta halotolerans strain 4-11.</title>
        <authorList>
            <person name="Nazina T.N."/>
            <person name="Sokolova D.S."/>
        </authorList>
    </citation>
    <scope>NUCLEOTIDE SEQUENCE [LARGE SCALE GENOMIC DNA]</scope>
    <source>
        <strain evidence="2 3">4-11</strain>
    </source>
</reference>
<feature type="transmembrane region" description="Helical" evidence="1">
    <location>
        <begin position="6"/>
        <end position="25"/>
    </location>
</feature>
<protein>
    <submittedName>
        <fullName evidence="2">Uncharacterized protein</fullName>
    </submittedName>
</protein>
<dbReference type="EMBL" id="QUWK01000031">
    <property type="protein sequence ID" value="RFU93631.1"/>
    <property type="molecule type" value="Genomic_DNA"/>
</dbReference>
<name>A0A372MCV2_9SPIR</name>
<keyword evidence="3" id="KW-1185">Reference proteome</keyword>
<evidence type="ECO:0000256" key="1">
    <source>
        <dbReference type="SAM" id="Phobius"/>
    </source>
</evidence>
<evidence type="ECO:0000313" key="3">
    <source>
        <dbReference type="Proteomes" id="UP000264002"/>
    </source>
</evidence>
<gene>
    <name evidence="2" type="ORF">DYP60_13785</name>
</gene>
<reference evidence="3" key="1">
    <citation type="submission" date="2018-08" db="EMBL/GenBank/DDBJ databases">
        <authorList>
            <person name="Grouzdev D.S."/>
            <person name="Krutkina M.S."/>
        </authorList>
    </citation>
    <scope>NUCLEOTIDE SEQUENCE [LARGE SCALE GENOMIC DNA]</scope>
    <source>
        <strain evidence="3">4-11</strain>
    </source>
</reference>
<organism evidence="2 3">
    <name type="scientific">Sphaerochaeta halotolerans</name>
    <dbReference type="NCBI Taxonomy" id="2293840"/>
    <lineage>
        <taxon>Bacteria</taxon>
        <taxon>Pseudomonadati</taxon>
        <taxon>Spirochaetota</taxon>
        <taxon>Spirochaetia</taxon>
        <taxon>Spirochaetales</taxon>
        <taxon>Sphaerochaetaceae</taxon>
        <taxon>Sphaerochaeta</taxon>
    </lineage>
</organism>